<dbReference type="GO" id="GO:0003677">
    <property type="term" value="F:DNA binding"/>
    <property type="evidence" value="ECO:0007669"/>
    <property type="project" value="InterPro"/>
</dbReference>
<dbReference type="SUPFAM" id="SSF88946">
    <property type="entry name" value="Sigma2 domain of RNA polymerase sigma factors"/>
    <property type="match status" value="1"/>
</dbReference>
<protein>
    <submittedName>
        <fullName evidence="6">Sigma factor, ECF subfamily</fullName>
    </submittedName>
</protein>
<organism evidence="6 7">
    <name type="scientific">Brevundimonas diminuta 3F5N</name>
    <dbReference type="NCBI Taxonomy" id="1255603"/>
    <lineage>
        <taxon>Bacteria</taxon>
        <taxon>Pseudomonadati</taxon>
        <taxon>Pseudomonadota</taxon>
        <taxon>Alphaproteobacteria</taxon>
        <taxon>Caulobacterales</taxon>
        <taxon>Caulobacteraceae</taxon>
        <taxon>Brevundimonas</taxon>
    </lineage>
</organism>
<dbReference type="InterPro" id="IPR013249">
    <property type="entry name" value="RNA_pol_sigma70_r4_t2"/>
</dbReference>
<comment type="similarity">
    <text evidence="1">Belongs to the sigma-70 factor family. ECF subfamily.</text>
</comment>
<dbReference type="InterPro" id="IPR013324">
    <property type="entry name" value="RNA_pol_sigma_r3/r4-like"/>
</dbReference>
<name>A0A1R4EQH7_BREDI</name>
<dbReference type="Proteomes" id="UP000195766">
    <property type="component" value="Unassembled WGS sequence"/>
</dbReference>
<evidence type="ECO:0000256" key="1">
    <source>
        <dbReference type="ARBA" id="ARBA00010641"/>
    </source>
</evidence>
<evidence type="ECO:0000313" key="6">
    <source>
        <dbReference type="EMBL" id="SJM45819.1"/>
    </source>
</evidence>
<dbReference type="SUPFAM" id="SSF88659">
    <property type="entry name" value="Sigma3 and sigma4 domains of RNA polymerase sigma factors"/>
    <property type="match status" value="1"/>
</dbReference>
<dbReference type="EMBL" id="FUIE01000002">
    <property type="protein sequence ID" value="SJM45819.1"/>
    <property type="molecule type" value="Genomic_DNA"/>
</dbReference>
<evidence type="ECO:0000256" key="4">
    <source>
        <dbReference type="ARBA" id="ARBA00023163"/>
    </source>
</evidence>
<keyword evidence="3" id="KW-0731">Sigma factor</keyword>
<reference evidence="6 7" key="1">
    <citation type="submission" date="2017-02" db="EMBL/GenBank/DDBJ databases">
        <authorList>
            <person name="Peterson S.W."/>
        </authorList>
    </citation>
    <scope>NUCLEOTIDE SEQUENCE [LARGE SCALE GENOMIC DNA]</scope>
    <source>
        <strain evidence="6 7">3F5N</strain>
    </source>
</reference>
<dbReference type="PANTHER" id="PTHR43133">
    <property type="entry name" value="RNA POLYMERASE ECF-TYPE SIGMA FACTO"/>
    <property type="match status" value="1"/>
</dbReference>
<dbReference type="GO" id="GO:0016987">
    <property type="term" value="F:sigma factor activity"/>
    <property type="evidence" value="ECO:0007669"/>
    <property type="project" value="UniProtKB-KW"/>
</dbReference>
<dbReference type="Pfam" id="PF08281">
    <property type="entry name" value="Sigma70_r4_2"/>
    <property type="match status" value="1"/>
</dbReference>
<accession>A0A1R4EQH7</accession>
<dbReference type="InterPro" id="IPR036388">
    <property type="entry name" value="WH-like_DNA-bd_sf"/>
</dbReference>
<dbReference type="PANTHER" id="PTHR43133:SF63">
    <property type="entry name" value="RNA POLYMERASE SIGMA FACTOR FECI-RELATED"/>
    <property type="match status" value="1"/>
</dbReference>
<evidence type="ECO:0000256" key="3">
    <source>
        <dbReference type="ARBA" id="ARBA00023082"/>
    </source>
</evidence>
<dbReference type="AlphaFoldDB" id="A0A1R4EQH7"/>
<dbReference type="InterPro" id="IPR039425">
    <property type="entry name" value="RNA_pol_sigma-70-like"/>
</dbReference>
<dbReference type="GO" id="GO:0006352">
    <property type="term" value="P:DNA-templated transcription initiation"/>
    <property type="evidence" value="ECO:0007669"/>
    <property type="project" value="InterPro"/>
</dbReference>
<evidence type="ECO:0000259" key="5">
    <source>
        <dbReference type="Pfam" id="PF08281"/>
    </source>
</evidence>
<keyword evidence="2" id="KW-0805">Transcription regulation</keyword>
<gene>
    <name evidence="6" type="ORF">FM111_00215</name>
</gene>
<dbReference type="InterPro" id="IPR014284">
    <property type="entry name" value="RNA_pol_sigma-70_dom"/>
</dbReference>
<sequence>MSDGLEKLQPDAPLSLEGLYGRYAKWFRARLIRRYGAQDAEDLAQEAWLRIAPYQAAQSVRHPQALLLRIAANLMADRKARRFHRERYAREVSGTEGFAQEPASQADEVLARQLVLGLPEPLRDVFVLSRFGGLTNVQIAEQLGISPKTVEWRMTRALAHCAAQLRR</sequence>
<dbReference type="NCBIfam" id="TIGR02937">
    <property type="entry name" value="sigma70-ECF"/>
    <property type="match status" value="1"/>
</dbReference>
<dbReference type="Gene3D" id="1.10.1740.10">
    <property type="match status" value="1"/>
</dbReference>
<keyword evidence="4" id="KW-0804">Transcription</keyword>
<feature type="domain" description="RNA polymerase sigma factor 70 region 4 type 2" evidence="5">
    <location>
        <begin position="112"/>
        <end position="161"/>
    </location>
</feature>
<evidence type="ECO:0000313" key="7">
    <source>
        <dbReference type="Proteomes" id="UP000195766"/>
    </source>
</evidence>
<proteinExistence type="inferred from homology"/>
<dbReference type="Gene3D" id="1.10.10.10">
    <property type="entry name" value="Winged helix-like DNA-binding domain superfamily/Winged helix DNA-binding domain"/>
    <property type="match status" value="1"/>
</dbReference>
<evidence type="ECO:0000256" key="2">
    <source>
        <dbReference type="ARBA" id="ARBA00023015"/>
    </source>
</evidence>
<dbReference type="InterPro" id="IPR013325">
    <property type="entry name" value="RNA_pol_sigma_r2"/>
</dbReference>